<organism evidence="2 3">
    <name type="scientific">Ferranicluibacter rubi</name>
    <dbReference type="NCBI Taxonomy" id="2715133"/>
    <lineage>
        <taxon>Bacteria</taxon>
        <taxon>Pseudomonadati</taxon>
        <taxon>Pseudomonadota</taxon>
        <taxon>Alphaproteobacteria</taxon>
        <taxon>Hyphomicrobiales</taxon>
        <taxon>Rhizobiaceae</taxon>
        <taxon>Ferranicluibacter</taxon>
    </lineage>
</organism>
<sequence length="110" mass="11750">MIGMMHVRSSLLGRASLGGPRACLSANIFFYVADSTSAGLIVSTPFGISTPRRDIAIEFARHDNPGPATCWAMNARIDDVVEILGPTAHAPRPAADVSFDRPIPFRLDGV</sequence>
<proteinExistence type="predicted"/>
<protein>
    <recommendedName>
        <fullName evidence="1">Siderophore-interacting FAD-binding domain-containing protein</fullName>
    </recommendedName>
</protein>
<dbReference type="AlphaFoldDB" id="A0AA43ZHF0"/>
<feature type="domain" description="Siderophore-interacting FAD-binding" evidence="1">
    <location>
        <begin position="48"/>
        <end position="88"/>
    </location>
</feature>
<name>A0AA43ZHF0_9HYPH</name>
<evidence type="ECO:0000313" key="3">
    <source>
        <dbReference type="Proteomes" id="UP001155840"/>
    </source>
</evidence>
<comment type="caution">
    <text evidence="2">The sequence shown here is derived from an EMBL/GenBank/DDBJ whole genome shotgun (WGS) entry which is preliminary data.</text>
</comment>
<keyword evidence="3" id="KW-1185">Reference proteome</keyword>
<gene>
    <name evidence="2" type="ORF">G8E10_14405</name>
</gene>
<evidence type="ECO:0000313" key="2">
    <source>
        <dbReference type="EMBL" id="NHT76927.1"/>
    </source>
</evidence>
<dbReference type="Proteomes" id="UP001155840">
    <property type="component" value="Unassembled WGS sequence"/>
</dbReference>
<evidence type="ECO:0000259" key="1">
    <source>
        <dbReference type="Pfam" id="PF08021"/>
    </source>
</evidence>
<dbReference type="Gene3D" id="2.40.30.10">
    <property type="entry name" value="Translation factors"/>
    <property type="match status" value="1"/>
</dbReference>
<dbReference type="Pfam" id="PF08021">
    <property type="entry name" value="FAD_binding_9"/>
    <property type="match status" value="1"/>
</dbReference>
<dbReference type="EMBL" id="JAANCM010000007">
    <property type="protein sequence ID" value="NHT76927.1"/>
    <property type="molecule type" value="Genomic_DNA"/>
</dbReference>
<dbReference type="InterPro" id="IPR013113">
    <property type="entry name" value="SIP_FAD-bd"/>
</dbReference>
<reference evidence="2" key="1">
    <citation type="submission" date="2020-03" db="EMBL/GenBank/DDBJ databases">
        <title>Ferranicluibacter endophyticum gen. nov., sp. nov., a new genus isolated from Rubus ulmifolius Schott. stem.</title>
        <authorList>
            <person name="Roca-Couso R."/>
            <person name="Flores-Felix J.D."/>
            <person name="Igual J.M."/>
            <person name="Rivas R."/>
        </authorList>
    </citation>
    <scope>NUCLEOTIDE SEQUENCE</scope>
    <source>
        <strain evidence="2">CRRU44</strain>
    </source>
</reference>
<accession>A0AA43ZHF0</accession>